<evidence type="ECO:0000313" key="2">
    <source>
        <dbReference type="EMBL" id="NYT75285.1"/>
    </source>
</evidence>
<accession>A0A7Z0NBQ1</accession>
<dbReference type="RefSeq" id="WP_180096302.1">
    <property type="nucleotide sequence ID" value="NZ_JACCGK010000036.1"/>
</dbReference>
<name>A0A7Z0NBQ1_9GAMM</name>
<protein>
    <submittedName>
        <fullName evidence="2">Uncharacterized protein</fullName>
    </submittedName>
</protein>
<gene>
    <name evidence="2" type="ORF">HZU72_23170</name>
</gene>
<evidence type="ECO:0000256" key="1">
    <source>
        <dbReference type="SAM" id="SignalP"/>
    </source>
</evidence>
<evidence type="ECO:0000313" key="3">
    <source>
        <dbReference type="Proteomes" id="UP000520876"/>
    </source>
</evidence>
<proteinExistence type="predicted"/>
<keyword evidence="3" id="KW-1185">Reference proteome</keyword>
<dbReference type="EMBL" id="JACCGK010000036">
    <property type="protein sequence ID" value="NYT75285.1"/>
    <property type="molecule type" value="Genomic_DNA"/>
</dbReference>
<feature type="chain" id="PRO_5030749967" evidence="1">
    <location>
        <begin position="24"/>
        <end position="72"/>
    </location>
</feature>
<feature type="signal peptide" evidence="1">
    <location>
        <begin position="1"/>
        <end position="23"/>
    </location>
</feature>
<organism evidence="2 3">
    <name type="scientific">Vreelandella sedimenti</name>
    <dbReference type="NCBI Taxonomy" id="2729618"/>
    <lineage>
        <taxon>Bacteria</taxon>
        <taxon>Pseudomonadati</taxon>
        <taxon>Pseudomonadota</taxon>
        <taxon>Gammaproteobacteria</taxon>
        <taxon>Oceanospirillales</taxon>
        <taxon>Halomonadaceae</taxon>
        <taxon>Vreelandella</taxon>
    </lineage>
</organism>
<comment type="caution">
    <text evidence="2">The sequence shown here is derived from an EMBL/GenBank/DDBJ whole genome shotgun (WGS) entry which is preliminary data.</text>
</comment>
<dbReference type="AlphaFoldDB" id="A0A7Z0NBQ1"/>
<keyword evidence="1" id="KW-0732">Signal</keyword>
<reference evidence="2 3" key="1">
    <citation type="submission" date="2020-07" db="EMBL/GenBank/DDBJ databases">
        <title>Halomonas sp. QX-2 draft genome sequence.</title>
        <authorList>
            <person name="Qiu X."/>
        </authorList>
    </citation>
    <scope>NUCLEOTIDE SEQUENCE [LARGE SCALE GENOMIC DNA]</scope>
    <source>
        <strain evidence="2 3">QX-2</strain>
    </source>
</reference>
<sequence>MKKLTFCLAFAALCFFIHTAAIADENSERYVAVSNGSGVGIWVVDTKTGKTKLCYGGGAQGQYTARCTDWTD</sequence>
<dbReference type="Proteomes" id="UP000520876">
    <property type="component" value="Unassembled WGS sequence"/>
</dbReference>